<evidence type="ECO:0000313" key="3">
    <source>
        <dbReference type="RefSeq" id="XP_023931305.1"/>
    </source>
</evidence>
<evidence type="ECO:0000313" key="2">
    <source>
        <dbReference type="Proteomes" id="UP000085678"/>
    </source>
</evidence>
<keyword evidence="2" id="KW-1185">Reference proteome</keyword>
<dbReference type="GeneID" id="106164375"/>
<dbReference type="Pfam" id="PF20231">
    <property type="entry name" value="DUF6589"/>
    <property type="match status" value="1"/>
</dbReference>
<gene>
    <name evidence="3" type="primary">LOC106164375</name>
</gene>
<dbReference type="AlphaFoldDB" id="A0A2R2MM70"/>
<name>A0A2R2MM70_LINAN</name>
<reference evidence="3" key="1">
    <citation type="submission" date="2025-08" db="UniProtKB">
        <authorList>
            <consortium name="RefSeq"/>
        </authorList>
    </citation>
    <scope>IDENTIFICATION</scope>
    <source>
        <tissue evidence="3">Gonads</tissue>
    </source>
</reference>
<feature type="domain" description="DUF6589" evidence="1">
    <location>
        <begin position="25"/>
        <end position="168"/>
    </location>
</feature>
<sequence>MKEISETYFHWFCLQYPLCLLFRNENEEMVEILQDLHQRYVPLNEDGKEIREQIFFGGDQLTEERARNAQKARLDSDTLLEMLMGVLPKNEDWHAFRIAFQRTMEILSHPDTTGDAGTYFANATVTNNSNAKLSPLNEYNKVKEAFYLYLDAYIVAATMAYFGMEGMESGIMPGDLVHASKEDKSQWLLATLRPCVEHFVSLMGAPGSGRGGASLLCVWQGLQI</sequence>
<accession>A0A2R2MM70</accession>
<dbReference type="KEGG" id="lak:106164375"/>
<evidence type="ECO:0000259" key="1">
    <source>
        <dbReference type="Pfam" id="PF20231"/>
    </source>
</evidence>
<protein>
    <submittedName>
        <fullName evidence="3">Uncharacterized protein LOC106164375</fullName>
    </submittedName>
</protein>
<dbReference type="STRING" id="7574.A0A2R2MM70"/>
<organism evidence="2 3">
    <name type="scientific">Lingula anatina</name>
    <name type="common">Brachiopod</name>
    <name type="synonym">Lingula unguis</name>
    <dbReference type="NCBI Taxonomy" id="7574"/>
    <lineage>
        <taxon>Eukaryota</taxon>
        <taxon>Metazoa</taxon>
        <taxon>Spiralia</taxon>
        <taxon>Lophotrochozoa</taxon>
        <taxon>Brachiopoda</taxon>
        <taxon>Linguliformea</taxon>
        <taxon>Lingulata</taxon>
        <taxon>Lingulida</taxon>
        <taxon>Linguloidea</taxon>
        <taxon>Lingulidae</taxon>
        <taxon>Lingula</taxon>
    </lineage>
</organism>
<dbReference type="OrthoDB" id="5952546at2759"/>
<dbReference type="InParanoid" id="A0A2R2MM70"/>
<dbReference type="RefSeq" id="XP_023931305.1">
    <property type="nucleotide sequence ID" value="XM_024075537.1"/>
</dbReference>
<dbReference type="Proteomes" id="UP000085678">
    <property type="component" value="Unplaced"/>
</dbReference>
<dbReference type="InterPro" id="IPR046496">
    <property type="entry name" value="DUF6589"/>
</dbReference>
<proteinExistence type="predicted"/>